<keyword evidence="1" id="KW-0472">Membrane</keyword>
<dbReference type="NCBIfam" id="TIGR00254">
    <property type="entry name" value="GGDEF"/>
    <property type="match status" value="1"/>
</dbReference>
<dbReference type="PANTHER" id="PTHR45138:SF9">
    <property type="entry name" value="DIGUANYLATE CYCLASE DGCM-RELATED"/>
    <property type="match status" value="1"/>
</dbReference>
<dbReference type="EMBL" id="DXGH01000030">
    <property type="protein sequence ID" value="HIW80963.1"/>
    <property type="molecule type" value="Genomic_DNA"/>
</dbReference>
<name>A0A9D1R5N2_9FIRM</name>
<dbReference type="AlphaFoldDB" id="A0A9D1R5N2"/>
<dbReference type="Gene3D" id="3.30.70.270">
    <property type="match status" value="1"/>
</dbReference>
<dbReference type="Proteomes" id="UP000824265">
    <property type="component" value="Unassembled WGS sequence"/>
</dbReference>
<dbReference type="InterPro" id="IPR050469">
    <property type="entry name" value="Diguanylate_Cyclase"/>
</dbReference>
<dbReference type="InterPro" id="IPR029787">
    <property type="entry name" value="Nucleotide_cyclase"/>
</dbReference>
<keyword evidence="1" id="KW-1133">Transmembrane helix</keyword>
<organism evidence="3 4">
    <name type="scientific">Candidatus Acetatifactor stercoripullorum</name>
    <dbReference type="NCBI Taxonomy" id="2838414"/>
    <lineage>
        <taxon>Bacteria</taxon>
        <taxon>Bacillati</taxon>
        <taxon>Bacillota</taxon>
        <taxon>Clostridia</taxon>
        <taxon>Lachnospirales</taxon>
        <taxon>Lachnospiraceae</taxon>
        <taxon>Acetatifactor</taxon>
    </lineage>
</organism>
<comment type="caution">
    <text evidence="3">The sequence shown here is derived from an EMBL/GenBank/DDBJ whole genome shotgun (WGS) entry which is preliminary data.</text>
</comment>
<evidence type="ECO:0000259" key="2">
    <source>
        <dbReference type="PROSITE" id="PS50887"/>
    </source>
</evidence>
<dbReference type="Pfam" id="PF00990">
    <property type="entry name" value="GGDEF"/>
    <property type="match status" value="1"/>
</dbReference>
<dbReference type="GO" id="GO:0052621">
    <property type="term" value="F:diguanylate cyclase activity"/>
    <property type="evidence" value="ECO:0007669"/>
    <property type="project" value="TreeGrafter"/>
</dbReference>
<dbReference type="CDD" id="cd01949">
    <property type="entry name" value="GGDEF"/>
    <property type="match status" value="1"/>
</dbReference>
<protein>
    <submittedName>
        <fullName evidence="3">Sensor domain-containing diguanylate cyclase</fullName>
    </submittedName>
</protein>
<evidence type="ECO:0000313" key="4">
    <source>
        <dbReference type="Proteomes" id="UP000824265"/>
    </source>
</evidence>
<proteinExistence type="predicted"/>
<reference evidence="3" key="1">
    <citation type="journal article" date="2021" name="PeerJ">
        <title>Extensive microbial diversity within the chicken gut microbiome revealed by metagenomics and culture.</title>
        <authorList>
            <person name="Gilroy R."/>
            <person name="Ravi A."/>
            <person name="Getino M."/>
            <person name="Pursley I."/>
            <person name="Horton D.L."/>
            <person name="Alikhan N.F."/>
            <person name="Baker D."/>
            <person name="Gharbi K."/>
            <person name="Hall N."/>
            <person name="Watson M."/>
            <person name="Adriaenssens E.M."/>
            <person name="Foster-Nyarko E."/>
            <person name="Jarju S."/>
            <person name="Secka A."/>
            <person name="Antonio M."/>
            <person name="Oren A."/>
            <person name="Chaudhuri R.R."/>
            <person name="La Ragione R."/>
            <person name="Hildebrand F."/>
            <person name="Pallen M.J."/>
        </authorList>
    </citation>
    <scope>NUCLEOTIDE SEQUENCE</scope>
    <source>
        <strain evidence="3">CHK195-6426</strain>
    </source>
</reference>
<dbReference type="InterPro" id="IPR043128">
    <property type="entry name" value="Rev_trsase/Diguanyl_cyclase"/>
</dbReference>
<dbReference type="InterPro" id="IPR000160">
    <property type="entry name" value="GGDEF_dom"/>
</dbReference>
<dbReference type="Gene3D" id="3.30.450.20">
    <property type="entry name" value="PAS domain"/>
    <property type="match status" value="1"/>
</dbReference>
<keyword evidence="1" id="KW-0812">Transmembrane</keyword>
<feature type="transmembrane region" description="Helical" evidence="1">
    <location>
        <begin position="12"/>
        <end position="30"/>
    </location>
</feature>
<evidence type="ECO:0000313" key="3">
    <source>
        <dbReference type="EMBL" id="HIW80963.1"/>
    </source>
</evidence>
<reference evidence="3" key="2">
    <citation type="submission" date="2021-04" db="EMBL/GenBank/DDBJ databases">
        <authorList>
            <person name="Gilroy R."/>
        </authorList>
    </citation>
    <scope>NUCLEOTIDE SEQUENCE</scope>
    <source>
        <strain evidence="3">CHK195-6426</strain>
    </source>
</reference>
<sequence>MRRWIHRRKIMIFTLFLAVVIGCLSIALMYRINEISEESCFEQLHEAAQNLSQDIMQHITSDQNQLEVIAAILANYQDIEGEETIQILNEYKASDILSRLEILLPGDRVLLNNGEIVDASGVLSFEEEAAKGAHISDKTVDLLDSESYILRSFVPIERDGAVAGVLYGVIDLQTLPYQWKAEEFGGNASVYVIDGNTGDFIMDTWHKTLGNLIDLGSRRMKAGYTPEQFAEDIFAGETGYVVFVSRTIGDYLYLYYEPLEINEWRLAISVPESIVYEDAYHIRQVFYLFLALEFLFFLFYLIWILKYVRQETREKQKRLELISNVHDVEQLLFIAHHKSENIGLALEKAAEMTASQCAFFETVLDETQSQLYLWEKDPDTGEDSFLDIKDQSVFQDYFRENQKELVVFNEIEAYQAGKEIYSIFKQKKLKNLVVIPVENINKALIGALGIINTDMEWVDYEQLKSVTFSFSMFYHNMQSYTIARKMGEIDVLTGLLNRNRFERDISFYQQLQGKSLACIYLDANGLHELNNEKGHAAGDEMLKNIAGEIKREFGEETTYRIGGDEFLIFVTGKGQEEVLEMAARVQQAAGEKGYDVSVGVQWTEKVASVSRLMKEAERQMYADKERYYRERGKRR</sequence>
<dbReference type="PANTHER" id="PTHR45138">
    <property type="entry name" value="REGULATORY COMPONENTS OF SENSORY TRANSDUCTION SYSTEM"/>
    <property type="match status" value="1"/>
</dbReference>
<dbReference type="SMART" id="SM00267">
    <property type="entry name" value="GGDEF"/>
    <property type="match status" value="1"/>
</dbReference>
<evidence type="ECO:0000256" key="1">
    <source>
        <dbReference type="SAM" id="Phobius"/>
    </source>
</evidence>
<dbReference type="PROSITE" id="PS50887">
    <property type="entry name" value="GGDEF"/>
    <property type="match status" value="1"/>
</dbReference>
<feature type="domain" description="GGDEF" evidence="2">
    <location>
        <begin position="514"/>
        <end position="635"/>
    </location>
</feature>
<dbReference type="PROSITE" id="PS51257">
    <property type="entry name" value="PROKAR_LIPOPROTEIN"/>
    <property type="match status" value="1"/>
</dbReference>
<accession>A0A9D1R5N2</accession>
<dbReference type="SUPFAM" id="SSF55073">
    <property type="entry name" value="Nucleotide cyclase"/>
    <property type="match status" value="1"/>
</dbReference>
<feature type="transmembrane region" description="Helical" evidence="1">
    <location>
        <begin position="285"/>
        <end position="308"/>
    </location>
</feature>
<gene>
    <name evidence="3" type="ORF">H9742_05435</name>
</gene>